<dbReference type="InterPro" id="IPR028082">
    <property type="entry name" value="Peripla_BP_I"/>
</dbReference>
<feature type="domain" description="Receptor ligand binding region" evidence="5">
    <location>
        <begin position="50"/>
        <end position="158"/>
    </location>
</feature>
<protein>
    <recommendedName>
        <fullName evidence="5">Receptor ligand binding region domain-containing protein</fullName>
    </recommendedName>
</protein>
<dbReference type="InterPro" id="IPR001828">
    <property type="entry name" value="ANF_lig-bd_rcpt"/>
</dbReference>
<reference evidence="6" key="1">
    <citation type="submission" date="2023-02" db="EMBL/GenBank/DDBJ databases">
        <title>Genome of toxic invasive species Heracleum sosnowskyi carries increased number of genes despite the absence of recent whole-genome duplications.</title>
        <authorList>
            <person name="Schelkunov M."/>
            <person name="Shtratnikova V."/>
            <person name="Makarenko M."/>
            <person name="Klepikova A."/>
            <person name="Omelchenko D."/>
            <person name="Novikova G."/>
            <person name="Obukhova E."/>
            <person name="Bogdanov V."/>
            <person name="Penin A."/>
            <person name="Logacheva M."/>
        </authorList>
    </citation>
    <scope>NUCLEOTIDE SEQUENCE</scope>
    <source>
        <strain evidence="6">Hsosn_3</strain>
        <tissue evidence="6">Leaf</tissue>
    </source>
</reference>
<evidence type="ECO:0000256" key="3">
    <source>
        <dbReference type="ARBA" id="ARBA00022989"/>
    </source>
</evidence>
<keyword evidence="3" id="KW-1133">Transmembrane helix</keyword>
<dbReference type="PANTHER" id="PTHR34836">
    <property type="entry name" value="OS06G0188250 PROTEIN"/>
    <property type="match status" value="1"/>
</dbReference>
<dbReference type="AlphaFoldDB" id="A0AAD8JKF3"/>
<sequence length="158" mass="17199">MFEYQLRMNILLTCILSTVAVLLSLQHTTSTLVIIGAIIDGTSRAGREANVSMQIALDDISRKTNQSFVLRITNSYGKPALAAISAKRLTNSKDVQIIMGPHTCQETSRVAEVSNQGNTPTFSLADSTPTWAMERWPFLVQASISNQDAQMKAVAAIV</sequence>
<organism evidence="6 7">
    <name type="scientific">Heracleum sosnowskyi</name>
    <dbReference type="NCBI Taxonomy" id="360622"/>
    <lineage>
        <taxon>Eukaryota</taxon>
        <taxon>Viridiplantae</taxon>
        <taxon>Streptophyta</taxon>
        <taxon>Embryophyta</taxon>
        <taxon>Tracheophyta</taxon>
        <taxon>Spermatophyta</taxon>
        <taxon>Magnoliopsida</taxon>
        <taxon>eudicotyledons</taxon>
        <taxon>Gunneridae</taxon>
        <taxon>Pentapetalae</taxon>
        <taxon>asterids</taxon>
        <taxon>campanulids</taxon>
        <taxon>Apiales</taxon>
        <taxon>Apiaceae</taxon>
        <taxon>Apioideae</taxon>
        <taxon>apioid superclade</taxon>
        <taxon>Tordylieae</taxon>
        <taxon>Tordyliinae</taxon>
        <taxon>Heracleum</taxon>
    </lineage>
</organism>
<gene>
    <name evidence="6" type="ORF">POM88_004709</name>
</gene>
<dbReference type="SUPFAM" id="SSF53822">
    <property type="entry name" value="Periplasmic binding protein-like I"/>
    <property type="match status" value="1"/>
</dbReference>
<dbReference type="Pfam" id="PF01094">
    <property type="entry name" value="ANF_receptor"/>
    <property type="match status" value="1"/>
</dbReference>
<evidence type="ECO:0000256" key="2">
    <source>
        <dbReference type="ARBA" id="ARBA00022692"/>
    </source>
</evidence>
<proteinExistence type="predicted"/>
<name>A0AAD8JKF3_9APIA</name>
<dbReference type="EMBL" id="JAUIZM010000001">
    <property type="protein sequence ID" value="KAK1405104.1"/>
    <property type="molecule type" value="Genomic_DNA"/>
</dbReference>
<evidence type="ECO:0000313" key="7">
    <source>
        <dbReference type="Proteomes" id="UP001237642"/>
    </source>
</evidence>
<keyword evidence="2" id="KW-0812">Transmembrane</keyword>
<dbReference type="Proteomes" id="UP001237642">
    <property type="component" value="Unassembled WGS sequence"/>
</dbReference>
<reference evidence="6" key="2">
    <citation type="submission" date="2023-05" db="EMBL/GenBank/DDBJ databases">
        <authorList>
            <person name="Schelkunov M.I."/>
        </authorList>
    </citation>
    <scope>NUCLEOTIDE SEQUENCE</scope>
    <source>
        <strain evidence="6">Hsosn_3</strain>
        <tissue evidence="6">Leaf</tissue>
    </source>
</reference>
<dbReference type="Gene3D" id="3.40.50.2300">
    <property type="match status" value="1"/>
</dbReference>
<keyword evidence="4" id="KW-0472">Membrane</keyword>
<evidence type="ECO:0000259" key="5">
    <source>
        <dbReference type="Pfam" id="PF01094"/>
    </source>
</evidence>
<evidence type="ECO:0000256" key="1">
    <source>
        <dbReference type="ARBA" id="ARBA00004370"/>
    </source>
</evidence>
<dbReference type="PANTHER" id="PTHR34836:SF9">
    <property type="entry name" value="RECEPTOR LIGAND BINDING REGION DOMAIN-CONTAINING PROTEIN"/>
    <property type="match status" value="1"/>
</dbReference>
<comment type="caution">
    <text evidence="6">The sequence shown here is derived from an EMBL/GenBank/DDBJ whole genome shotgun (WGS) entry which is preliminary data.</text>
</comment>
<keyword evidence="7" id="KW-1185">Reference proteome</keyword>
<dbReference type="InterPro" id="IPR015683">
    <property type="entry name" value="Ionotropic_Glu_rcpt"/>
</dbReference>
<dbReference type="GO" id="GO:0016020">
    <property type="term" value="C:membrane"/>
    <property type="evidence" value="ECO:0007669"/>
    <property type="project" value="UniProtKB-SubCell"/>
</dbReference>
<comment type="subcellular location">
    <subcellularLocation>
        <location evidence="1">Membrane</location>
    </subcellularLocation>
</comment>
<accession>A0AAD8JKF3</accession>
<evidence type="ECO:0000313" key="6">
    <source>
        <dbReference type="EMBL" id="KAK1405104.1"/>
    </source>
</evidence>
<evidence type="ECO:0000256" key="4">
    <source>
        <dbReference type="ARBA" id="ARBA00023136"/>
    </source>
</evidence>